<evidence type="ECO:0000313" key="2">
    <source>
        <dbReference type="EMBL" id="PON71327.1"/>
    </source>
</evidence>
<evidence type="ECO:0000313" key="3">
    <source>
        <dbReference type="Proteomes" id="UP000237105"/>
    </source>
</evidence>
<protein>
    <submittedName>
        <fullName evidence="2">Uncharacterized protein</fullName>
    </submittedName>
</protein>
<accession>A0A2P5DDJ3</accession>
<dbReference type="Proteomes" id="UP000237105">
    <property type="component" value="Unassembled WGS sequence"/>
</dbReference>
<proteinExistence type="predicted"/>
<name>A0A2P5DDJ3_PARAD</name>
<evidence type="ECO:0000256" key="1">
    <source>
        <dbReference type="SAM" id="MobiDB-lite"/>
    </source>
</evidence>
<organism evidence="2 3">
    <name type="scientific">Parasponia andersonii</name>
    <name type="common">Sponia andersonii</name>
    <dbReference type="NCBI Taxonomy" id="3476"/>
    <lineage>
        <taxon>Eukaryota</taxon>
        <taxon>Viridiplantae</taxon>
        <taxon>Streptophyta</taxon>
        <taxon>Embryophyta</taxon>
        <taxon>Tracheophyta</taxon>
        <taxon>Spermatophyta</taxon>
        <taxon>Magnoliopsida</taxon>
        <taxon>eudicotyledons</taxon>
        <taxon>Gunneridae</taxon>
        <taxon>Pentapetalae</taxon>
        <taxon>rosids</taxon>
        <taxon>fabids</taxon>
        <taxon>Rosales</taxon>
        <taxon>Cannabaceae</taxon>
        <taxon>Parasponia</taxon>
    </lineage>
</organism>
<dbReference type="EMBL" id="JXTB01000045">
    <property type="protein sequence ID" value="PON71327.1"/>
    <property type="molecule type" value="Genomic_DNA"/>
</dbReference>
<feature type="compositionally biased region" description="Polar residues" evidence="1">
    <location>
        <begin position="59"/>
        <end position="72"/>
    </location>
</feature>
<reference evidence="3" key="1">
    <citation type="submission" date="2016-06" db="EMBL/GenBank/DDBJ databases">
        <title>Parallel loss of symbiosis genes in relatives of nitrogen-fixing non-legume Parasponia.</title>
        <authorList>
            <person name="Van Velzen R."/>
            <person name="Holmer R."/>
            <person name="Bu F."/>
            <person name="Rutten L."/>
            <person name="Van Zeijl A."/>
            <person name="Liu W."/>
            <person name="Santuari L."/>
            <person name="Cao Q."/>
            <person name="Sharma T."/>
            <person name="Shen D."/>
            <person name="Roswanjaya Y."/>
            <person name="Wardhani T."/>
            <person name="Kalhor M.S."/>
            <person name="Jansen J."/>
            <person name="Van den Hoogen J."/>
            <person name="Gungor B."/>
            <person name="Hartog M."/>
            <person name="Hontelez J."/>
            <person name="Verver J."/>
            <person name="Yang W.-C."/>
            <person name="Schijlen E."/>
            <person name="Repin R."/>
            <person name="Schilthuizen M."/>
            <person name="Schranz E."/>
            <person name="Heidstra R."/>
            <person name="Miyata K."/>
            <person name="Fedorova E."/>
            <person name="Kohlen W."/>
            <person name="Bisseling T."/>
            <person name="Smit S."/>
            <person name="Geurts R."/>
        </authorList>
    </citation>
    <scope>NUCLEOTIDE SEQUENCE [LARGE SCALE GENOMIC DNA]</scope>
    <source>
        <strain evidence="3">cv. WU1-14</strain>
    </source>
</reference>
<feature type="region of interest" description="Disordered" evidence="1">
    <location>
        <begin position="23"/>
        <end position="72"/>
    </location>
</feature>
<sequence>MQLQAFKTSFSKHCNASSTVGLNLIKREQNSPYSPSTTGGSGRGKKKDHIGETVWISRLQDNPLNRVTPGHT</sequence>
<dbReference type="AlphaFoldDB" id="A0A2P5DDJ3"/>
<comment type="caution">
    <text evidence="2">The sequence shown here is derived from an EMBL/GenBank/DDBJ whole genome shotgun (WGS) entry which is preliminary data.</text>
</comment>
<keyword evidence="3" id="KW-1185">Reference proteome</keyword>
<gene>
    <name evidence="2" type="ORF">PanWU01x14_074670</name>
</gene>